<evidence type="ECO:0000313" key="2">
    <source>
        <dbReference type="EMBL" id="EKD66221.1"/>
    </source>
</evidence>
<comment type="caution">
    <text evidence="2">The sequence shown here is derived from an EMBL/GenBank/DDBJ whole genome shotgun (WGS) entry which is preliminary data.</text>
</comment>
<keyword evidence="1" id="KW-1133">Transmembrane helix</keyword>
<reference evidence="2" key="1">
    <citation type="journal article" date="2012" name="Science">
        <title>Fermentation, hydrogen, and sulfur metabolism in multiple uncultivated bacterial phyla.</title>
        <authorList>
            <person name="Wrighton K.C."/>
            <person name="Thomas B.C."/>
            <person name="Sharon I."/>
            <person name="Miller C.S."/>
            <person name="Castelle C.J."/>
            <person name="VerBerkmoes N.C."/>
            <person name="Wilkins M.J."/>
            <person name="Hettich R.L."/>
            <person name="Lipton M.S."/>
            <person name="Williams K.H."/>
            <person name="Long P.E."/>
            <person name="Banfield J.F."/>
        </authorList>
    </citation>
    <scope>NUCLEOTIDE SEQUENCE [LARGE SCALE GENOMIC DNA]</scope>
</reference>
<dbReference type="AlphaFoldDB" id="K2AX05"/>
<keyword evidence="1" id="KW-0472">Membrane</keyword>
<gene>
    <name evidence="2" type="ORF">ACD_49C00060G0063</name>
</gene>
<sequence length="144" mass="16670">MSFLNKVFFSVVLLVTIYILAIFFTPTEADYIGDRLWMSGFNFFVRNLKWWVDNVSDQLLQIKSSEQVIWSARDVVNKANEQINNTKNIINQKIEQTDKTIESGQKLIETTKEFKKNISDLSSFSWATSSWAVGSWAISTWSIQ</sequence>
<feature type="transmembrane region" description="Helical" evidence="1">
    <location>
        <begin position="7"/>
        <end position="25"/>
    </location>
</feature>
<dbReference type="EMBL" id="AMFJ01021646">
    <property type="protein sequence ID" value="EKD66221.1"/>
    <property type="molecule type" value="Genomic_DNA"/>
</dbReference>
<organism evidence="2">
    <name type="scientific">uncultured bacterium</name>
    <name type="common">gcode 4</name>
    <dbReference type="NCBI Taxonomy" id="1234023"/>
    <lineage>
        <taxon>Bacteria</taxon>
        <taxon>environmental samples</taxon>
    </lineage>
</organism>
<protein>
    <submittedName>
        <fullName evidence="2">Uncharacterized protein</fullName>
    </submittedName>
</protein>
<keyword evidence="1" id="KW-0812">Transmembrane</keyword>
<proteinExistence type="predicted"/>
<name>K2AX05_9BACT</name>
<accession>K2AX05</accession>
<evidence type="ECO:0000256" key="1">
    <source>
        <dbReference type="SAM" id="Phobius"/>
    </source>
</evidence>